<dbReference type="Proteomes" id="UP001212152">
    <property type="component" value="Unassembled WGS sequence"/>
</dbReference>
<feature type="region of interest" description="Disordered" evidence="4">
    <location>
        <begin position="578"/>
        <end position="617"/>
    </location>
</feature>
<dbReference type="GO" id="GO:0031509">
    <property type="term" value="P:subtelomeric heterochromatin formation"/>
    <property type="evidence" value="ECO:0007669"/>
    <property type="project" value="TreeGrafter"/>
</dbReference>
<feature type="compositionally biased region" description="Low complexity" evidence="4">
    <location>
        <begin position="903"/>
        <end position="914"/>
    </location>
</feature>
<evidence type="ECO:0000256" key="4">
    <source>
        <dbReference type="SAM" id="MobiDB-lite"/>
    </source>
</evidence>
<organism evidence="6 7">
    <name type="scientific">Geranomyces variabilis</name>
    <dbReference type="NCBI Taxonomy" id="109894"/>
    <lineage>
        <taxon>Eukaryota</taxon>
        <taxon>Fungi</taxon>
        <taxon>Fungi incertae sedis</taxon>
        <taxon>Chytridiomycota</taxon>
        <taxon>Chytridiomycota incertae sedis</taxon>
        <taxon>Chytridiomycetes</taxon>
        <taxon>Spizellomycetales</taxon>
        <taxon>Powellomycetaceae</taxon>
        <taxon>Geranomyces</taxon>
    </lineage>
</organism>
<dbReference type="AlphaFoldDB" id="A0AAD5XN88"/>
<evidence type="ECO:0000256" key="2">
    <source>
        <dbReference type="ARBA" id="ARBA00023242"/>
    </source>
</evidence>
<reference evidence="6" key="1">
    <citation type="submission" date="2020-05" db="EMBL/GenBank/DDBJ databases">
        <title>Phylogenomic resolution of chytrid fungi.</title>
        <authorList>
            <person name="Stajich J.E."/>
            <person name="Amses K."/>
            <person name="Simmons R."/>
            <person name="Seto K."/>
            <person name="Myers J."/>
            <person name="Bonds A."/>
            <person name="Quandt C.A."/>
            <person name="Barry K."/>
            <person name="Liu P."/>
            <person name="Grigoriev I."/>
            <person name="Longcore J.E."/>
            <person name="James T.Y."/>
        </authorList>
    </citation>
    <scope>NUCLEOTIDE SEQUENCE</scope>
    <source>
        <strain evidence="6">JEL0379</strain>
    </source>
</reference>
<dbReference type="PANTHER" id="PTHR32075:SF6">
    <property type="entry name" value="ISWI CHROMATIN-REMODELING COMPLEX SUBUNIT YPL216W-RELATED"/>
    <property type="match status" value="1"/>
</dbReference>
<comment type="subcellular location">
    <subcellularLocation>
        <location evidence="1">Nucleus</location>
    </subcellularLocation>
</comment>
<proteinExistence type="predicted"/>
<protein>
    <recommendedName>
        <fullName evidence="5">WHIM2 domain-containing protein</fullName>
    </recommendedName>
</protein>
<feature type="region of interest" description="Disordered" evidence="4">
    <location>
        <begin position="977"/>
        <end position="1109"/>
    </location>
</feature>
<keyword evidence="3" id="KW-0175">Coiled coil</keyword>
<dbReference type="PANTHER" id="PTHR32075">
    <property type="entry name" value="ISWI CHROMATIN-REMODELING COMPLEX SUBUNIT YPL216W-RELATED"/>
    <property type="match status" value="1"/>
</dbReference>
<dbReference type="Pfam" id="PF15613">
    <property type="entry name" value="WSD"/>
    <property type="match status" value="1"/>
</dbReference>
<feature type="region of interest" description="Disordered" evidence="4">
    <location>
        <begin position="457"/>
        <end position="492"/>
    </location>
</feature>
<feature type="compositionally biased region" description="Polar residues" evidence="4">
    <location>
        <begin position="135"/>
        <end position="154"/>
    </location>
</feature>
<feature type="region of interest" description="Disordered" evidence="4">
    <location>
        <begin position="1"/>
        <end position="39"/>
    </location>
</feature>
<feature type="compositionally biased region" description="Basic and acidic residues" evidence="4">
    <location>
        <begin position="643"/>
        <end position="654"/>
    </location>
</feature>
<feature type="coiled-coil region" evidence="3">
    <location>
        <begin position="414"/>
        <end position="455"/>
    </location>
</feature>
<evidence type="ECO:0000259" key="5">
    <source>
        <dbReference type="Pfam" id="PF15613"/>
    </source>
</evidence>
<feature type="compositionally biased region" description="Acidic residues" evidence="4">
    <location>
        <begin position="1009"/>
        <end position="1025"/>
    </location>
</feature>
<feature type="region of interest" description="Disordered" evidence="4">
    <location>
        <begin position="823"/>
        <end position="853"/>
    </location>
</feature>
<feature type="compositionally biased region" description="Acidic residues" evidence="4">
    <location>
        <begin position="1074"/>
        <end position="1109"/>
    </location>
</feature>
<accession>A0AAD5XN88</accession>
<keyword evidence="2" id="KW-0539">Nucleus</keyword>
<feature type="compositionally biased region" description="Basic and acidic residues" evidence="4">
    <location>
        <begin position="977"/>
        <end position="994"/>
    </location>
</feature>
<feature type="region of interest" description="Disordered" evidence="4">
    <location>
        <begin position="643"/>
        <end position="662"/>
    </location>
</feature>
<feature type="compositionally biased region" description="Low complexity" evidence="4">
    <location>
        <begin position="922"/>
        <end position="933"/>
    </location>
</feature>
<feature type="compositionally biased region" description="Basic and acidic residues" evidence="4">
    <location>
        <begin position="18"/>
        <end position="39"/>
    </location>
</feature>
<sequence length="1109" mass="120897">MMDRPVHATLNDKASTIPEKRKACEVEDTEAHKSARNSIVDDVKVKLAVRAEECEVKPAVGDSGSRLPSSLHGATSPQKASPSPAKPAPAPKSKQKARGSTIRSTKPADGKTQTMLNFLYGTGKPAASNGVELAESNNSKSPAESTISTPSTMVSPSRPTSSRGSSRKPSPSPKGSPKSSSSKSKSSLKQAPLAFPAATAPVKSSATKRAVGTPTKTKLELMYPIGPVLGKKPTKIMDDLAPEMYPHAKPLPKFKDAPADGKHLGDGWRALAMRESLDLAAVAEFCTQYAEFLDRHDTEVKLTFGLLEDYISDGNKHFDPLTSIYRCLYRSLEPEIAVSKDSVQHRVAQHLLRSDSADRRHAGALFTNGEFASIPPPVHARVLHHLVNGVIERPEFHQEVRAATDRLQDMRTDKWASSNRKKALQEEHEELEAKLKEKQDAIDAIDIEIEALRAAAAAASDDEDSEDAFQPAGKQRRGRAMQRLVSRDNQERKAKELKAKRMQQAAMVRDHTLMLNKLSSAEKTYDKACEDERTWDARYAALDRMIRVGRGSCLGQDRYGRMYWWLEVREPRAVISPPQENEAIGDTISENGQKMDVDDETSPPISDDEQTKTQPKPALVGGVYGVVVEAIAYSYHGVDEPLDDKGKGPAKEAGETDYYTPPNNETKRNMIVKIDSQFWYLEALSTALKLYRACNEKGARERDLRSRLKPCLERVGVRPSAGVAGARLALEATQAFSQFNAWVAARRARITPPAAAVRAANVADAVEANDRRRLDALALSVQSFGNMWFKAQGDEIPPGASLDDIKAAITCWAVAWNDERRKANGALNGGAPSDAKSDEKAADEPSDEQSEELLTLPSWIETVEIVAGAYAWCEDALVIFEKLAAERAEVEAAEARKRKKAGSRGAAAAAAKSAIPAKLRSESPSVTSSVRSVSPPPPPPAAPAAGRGSRANNELRALQSAAAAIIALPTEYKARRHSEDRLEPYEPENHDPGVRTRSGRRVHKRETAEFSDAEFDDILGDDDESVTARRKKGIEKRKPAAAAAPISTRLRTRATRNQAAVVSDSESDGREGSGSEEEEAAESSEEEDEEEEEEDDEDANVEAGSDEEE</sequence>
<name>A0AAD5XN88_9FUNG</name>
<feature type="region of interest" description="Disordered" evidence="4">
    <location>
        <begin position="896"/>
        <end position="951"/>
    </location>
</feature>
<dbReference type="EMBL" id="JADGJQ010000019">
    <property type="protein sequence ID" value="KAJ3179828.1"/>
    <property type="molecule type" value="Genomic_DNA"/>
</dbReference>
<keyword evidence="7" id="KW-1185">Reference proteome</keyword>
<feature type="compositionally biased region" description="Polar residues" evidence="4">
    <location>
        <begin position="66"/>
        <end position="75"/>
    </location>
</feature>
<evidence type="ECO:0000256" key="1">
    <source>
        <dbReference type="ARBA" id="ARBA00004123"/>
    </source>
</evidence>
<feature type="compositionally biased region" description="Low complexity" evidence="4">
    <location>
        <begin position="155"/>
        <end position="187"/>
    </location>
</feature>
<dbReference type="GO" id="GO:0005634">
    <property type="term" value="C:nucleus"/>
    <property type="evidence" value="ECO:0007669"/>
    <property type="project" value="UniProtKB-SubCell"/>
</dbReference>
<feature type="domain" description="WHIM2" evidence="5">
    <location>
        <begin position="552"/>
        <end position="709"/>
    </location>
</feature>
<feature type="region of interest" description="Disordered" evidence="4">
    <location>
        <begin position="55"/>
        <end position="213"/>
    </location>
</feature>
<comment type="caution">
    <text evidence="6">The sequence shown here is derived from an EMBL/GenBank/DDBJ whole genome shotgun (WGS) entry which is preliminary data.</text>
</comment>
<dbReference type="GO" id="GO:0000781">
    <property type="term" value="C:chromosome, telomeric region"/>
    <property type="evidence" value="ECO:0007669"/>
    <property type="project" value="GOC"/>
</dbReference>
<dbReference type="InterPro" id="IPR028941">
    <property type="entry name" value="WHIM2_dom"/>
</dbReference>
<evidence type="ECO:0000313" key="6">
    <source>
        <dbReference type="EMBL" id="KAJ3179828.1"/>
    </source>
</evidence>
<gene>
    <name evidence="6" type="ORF">HDU87_002396</name>
</gene>
<evidence type="ECO:0000256" key="3">
    <source>
        <dbReference type="SAM" id="Coils"/>
    </source>
</evidence>
<evidence type="ECO:0000313" key="7">
    <source>
        <dbReference type="Proteomes" id="UP001212152"/>
    </source>
</evidence>